<dbReference type="Pfam" id="PF13416">
    <property type="entry name" value="SBP_bac_8"/>
    <property type="match status" value="1"/>
</dbReference>
<name>A0ABU5N5U8_9MICO</name>
<proteinExistence type="predicted"/>
<dbReference type="RefSeq" id="WP_194424047.1">
    <property type="nucleotide sequence ID" value="NZ_BAAAPT010000001.1"/>
</dbReference>
<accession>A0ABU5N5U8</accession>
<dbReference type="EMBL" id="JAWJYN010000001">
    <property type="protein sequence ID" value="MDZ8161432.1"/>
    <property type="molecule type" value="Genomic_DNA"/>
</dbReference>
<organism evidence="3 4">
    <name type="scientific">Microbacterium aquimaris</name>
    <dbReference type="NCBI Taxonomy" id="459816"/>
    <lineage>
        <taxon>Bacteria</taxon>
        <taxon>Bacillati</taxon>
        <taxon>Actinomycetota</taxon>
        <taxon>Actinomycetes</taxon>
        <taxon>Micrococcales</taxon>
        <taxon>Microbacteriaceae</taxon>
        <taxon>Microbacterium</taxon>
    </lineage>
</organism>
<dbReference type="PANTHER" id="PTHR30006:SF2">
    <property type="entry name" value="ABC TRANSPORTER SUBSTRATE-BINDING PROTEIN"/>
    <property type="match status" value="1"/>
</dbReference>
<reference evidence="3 4" key="1">
    <citation type="submission" date="2023-10" db="EMBL/GenBank/DDBJ databases">
        <title>Microbacterium xanthum sp. nov., isolated from seaweed.</title>
        <authorList>
            <person name="Lee S.D."/>
        </authorList>
    </citation>
    <scope>NUCLEOTIDE SEQUENCE [LARGE SCALE GENOMIC DNA]</scope>
    <source>
        <strain evidence="3 4">KCTC 19124</strain>
    </source>
</reference>
<feature type="signal peptide" evidence="2">
    <location>
        <begin position="1"/>
        <end position="21"/>
    </location>
</feature>
<evidence type="ECO:0000313" key="4">
    <source>
        <dbReference type="Proteomes" id="UP001291912"/>
    </source>
</evidence>
<keyword evidence="1 2" id="KW-0732">Signal</keyword>
<protein>
    <submittedName>
        <fullName evidence="3">Extracellular solute-binding protein</fullName>
    </submittedName>
</protein>
<dbReference type="Proteomes" id="UP001291912">
    <property type="component" value="Unassembled WGS sequence"/>
</dbReference>
<gene>
    <name evidence="3" type="ORF">R2Q92_06240</name>
</gene>
<feature type="chain" id="PRO_5045293054" evidence="2">
    <location>
        <begin position="22"/>
        <end position="362"/>
    </location>
</feature>
<dbReference type="PROSITE" id="PS51257">
    <property type="entry name" value="PROKAR_LIPOPROTEIN"/>
    <property type="match status" value="1"/>
</dbReference>
<evidence type="ECO:0000313" key="3">
    <source>
        <dbReference type="EMBL" id="MDZ8161432.1"/>
    </source>
</evidence>
<dbReference type="SUPFAM" id="SSF53850">
    <property type="entry name" value="Periplasmic binding protein-like II"/>
    <property type="match status" value="1"/>
</dbReference>
<keyword evidence="4" id="KW-1185">Reference proteome</keyword>
<evidence type="ECO:0000256" key="1">
    <source>
        <dbReference type="ARBA" id="ARBA00022729"/>
    </source>
</evidence>
<sequence length="362" mass="37379">MNTRRILTGGAIVVSGALALAACSSGEDTSSSDASGELDYAGETLVVTSFGGDWETAFVKAVVEPFEADTGAEVELVTLYSGDALAQITAQAASPQIDVVHFSGGQEYTAAADGLLEPIAADELANSGDLIEVAAAGLDRGEGPVIQLAPIGLVYNTESGAPAPTSWLDVFDEAYAGHVALTDFSNTYGVLSMLRVSDALGGGIEDPSEAINELGALAADGDAIVVPTSPDLQTAFAQRDTWLAPYAMDYAGTLIDAGLPVEFIVPEEGVTASLITSNVVAGRDNPELAKLFVDYELSPEAQAVFAEEMRYSPVNTTTEVSGDAADAVLTADDLAEVVVYAPAEIAEGRTAWTDEWNALITG</sequence>
<evidence type="ECO:0000256" key="2">
    <source>
        <dbReference type="SAM" id="SignalP"/>
    </source>
</evidence>
<comment type="caution">
    <text evidence="3">The sequence shown here is derived from an EMBL/GenBank/DDBJ whole genome shotgun (WGS) entry which is preliminary data.</text>
</comment>
<dbReference type="Gene3D" id="3.40.190.10">
    <property type="entry name" value="Periplasmic binding protein-like II"/>
    <property type="match status" value="2"/>
</dbReference>
<dbReference type="InterPro" id="IPR006059">
    <property type="entry name" value="SBP"/>
</dbReference>
<dbReference type="PANTHER" id="PTHR30006">
    <property type="entry name" value="THIAMINE-BINDING PERIPLASMIC PROTEIN-RELATED"/>
    <property type="match status" value="1"/>
</dbReference>